<feature type="domain" description="NADP-dependent oxidoreductase" evidence="2">
    <location>
        <begin position="17"/>
        <end position="339"/>
    </location>
</feature>
<dbReference type="PANTHER" id="PTHR43364">
    <property type="entry name" value="NADH-SPECIFIC METHYLGLYOXAL REDUCTASE-RELATED"/>
    <property type="match status" value="1"/>
</dbReference>
<protein>
    <submittedName>
        <fullName evidence="3">Aldo/keto reductase</fullName>
    </submittedName>
</protein>
<sequence length="347" mass="38272">MRHIPLGSSQITVSEFCLGSMTWASQNSEAEAHAQIDCALDHGINFIDTAEMYPSPPKKETAGNTEIMIGNWLEKTGRRSDIVLASKIVGPNGGMVRDGAGISAETLDLALDASLERLKTDYLDLYQLHWPNRGSYHFRQNWSYDPSSQNRAETEAHMVEVLGKLKDLRDAGKIRAVGLSNETAWGTAQWLRLARDMGAPEMLTIQNEYSLLCRFYDLDLAELAVNEGVTLLAYTPLAGGMLSGKYDGGRATPEGSRRAINETIGGRVTDRVWPAIDAYLDIARRHDLDPSEMAFAWTRTRPFPTIPIFGSTTVAHVETAARAADLKLSDEVLAEIEAAHRAHPMPF</sequence>
<organism evidence="3 4">
    <name type="scientific">Pacificitalea manganoxidans</name>
    <dbReference type="NCBI Taxonomy" id="1411902"/>
    <lineage>
        <taxon>Bacteria</taxon>
        <taxon>Pseudomonadati</taxon>
        <taxon>Pseudomonadota</taxon>
        <taxon>Alphaproteobacteria</taxon>
        <taxon>Rhodobacterales</taxon>
        <taxon>Paracoccaceae</taxon>
        <taxon>Pacificitalea</taxon>
    </lineage>
</organism>
<dbReference type="EMBL" id="CP021404">
    <property type="protein sequence ID" value="ATI42208.1"/>
    <property type="molecule type" value="Genomic_DNA"/>
</dbReference>
<dbReference type="PANTHER" id="PTHR43364:SF4">
    <property type="entry name" value="NAD(P)-LINKED OXIDOREDUCTASE SUPERFAMILY PROTEIN"/>
    <property type="match status" value="1"/>
</dbReference>
<keyword evidence="1" id="KW-0560">Oxidoreductase</keyword>
<dbReference type="KEGG" id="cmag:CBW24_09410"/>
<dbReference type="Pfam" id="PF00248">
    <property type="entry name" value="Aldo_ket_red"/>
    <property type="match status" value="1"/>
</dbReference>
<dbReference type="OrthoDB" id="9803483at2"/>
<name>A0A291M0A5_9RHOB</name>
<gene>
    <name evidence="3" type="ORF">CBW24_09410</name>
</gene>
<evidence type="ECO:0000313" key="4">
    <source>
        <dbReference type="Proteomes" id="UP000219050"/>
    </source>
</evidence>
<evidence type="ECO:0000313" key="3">
    <source>
        <dbReference type="EMBL" id="ATI42208.1"/>
    </source>
</evidence>
<accession>A0A291M0A5</accession>
<dbReference type="RefSeq" id="WP_088661864.1">
    <property type="nucleotide sequence ID" value="NZ_CP021404.1"/>
</dbReference>
<evidence type="ECO:0000256" key="1">
    <source>
        <dbReference type="ARBA" id="ARBA00023002"/>
    </source>
</evidence>
<dbReference type="GO" id="GO:0016491">
    <property type="term" value="F:oxidoreductase activity"/>
    <property type="evidence" value="ECO:0007669"/>
    <property type="project" value="UniProtKB-KW"/>
</dbReference>
<dbReference type="CDD" id="cd19094">
    <property type="entry name" value="AKR_Tas-like"/>
    <property type="match status" value="1"/>
</dbReference>
<reference evidence="3 4" key="1">
    <citation type="submission" date="2017-05" db="EMBL/GenBank/DDBJ databases">
        <title>Comparative genomic and metabolic analysis of manganese-oxidizing mechanisms in Celeribater manganoxidans DY25T: its adaption to the environment of polymetallic nodule.</title>
        <authorList>
            <person name="Wang X."/>
        </authorList>
    </citation>
    <scope>NUCLEOTIDE SEQUENCE [LARGE SCALE GENOMIC DNA]</scope>
    <source>
        <strain evidence="3 4">DY25</strain>
    </source>
</reference>
<dbReference type="Gene3D" id="3.20.20.100">
    <property type="entry name" value="NADP-dependent oxidoreductase domain"/>
    <property type="match status" value="1"/>
</dbReference>
<dbReference type="InterPro" id="IPR036812">
    <property type="entry name" value="NAD(P)_OxRdtase_dom_sf"/>
</dbReference>
<dbReference type="Proteomes" id="UP000219050">
    <property type="component" value="Chromosome"/>
</dbReference>
<dbReference type="InterPro" id="IPR050523">
    <property type="entry name" value="AKR_Detox_Biosynth"/>
</dbReference>
<dbReference type="AlphaFoldDB" id="A0A291M0A5"/>
<keyword evidence="4" id="KW-1185">Reference proteome</keyword>
<proteinExistence type="predicted"/>
<dbReference type="SUPFAM" id="SSF51430">
    <property type="entry name" value="NAD(P)-linked oxidoreductase"/>
    <property type="match status" value="1"/>
</dbReference>
<dbReference type="InterPro" id="IPR023210">
    <property type="entry name" value="NADP_OxRdtase_dom"/>
</dbReference>
<evidence type="ECO:0000259" key="2">
    <source>
        <dbReference type="Pfam" id="PF00248"/>
    </source>
</evidence>